<keyword evidence="2" id="KW-0804">Transcription</keyword>
<evidence type="ECO:0000313" key="4">
    <source>
        <dbReference type="Proteomes" id="UP000250671"/>
    </source>
</evidence>
<protein>
    <submittedName>
        <fullName evidence="3">P pili regulatory PapB protein</fullName>
    </submittedName>
</protein>
<evidence type="ECO:0000313" key="3">
    <source>
        <dbReference type="EMBL" id="SQP90664.1"/>
    </source>
</evidence>
<evidence type="ECO:0000256" key="2">
    <source>
        <dbReference type="ARBA" id="ARBA00023163"/>
    </source>
</evidence>
<dbReference type="AlphaFoldDB" id="A0A2X7KE35"/>
<evidence type="ECO:0000256" key="1">
    <source>
        <dbReference type="ARBA" id="ARBA00023015"/>
    </source>
</evidence>
<dbReference type="RefSeq" id="WP_112020348.1">
    <property type="nucleotide sequence ID" value="NZ_UCZA01000065.1"/>
</dbReference>
<dbReference type="InterPro" id="IPR053721">
    <property type="entry name" value="Fimbrial_Adhesin_Reg"/>
</dbReference>
<proteinExistence type="predicted"/>
<organism evidence="3 4">
    <name type="scientific">Escherichia coli</name>
    <dbReference type="NCBI Taxonomy" id="562"/>
    <lineage>
        <taxon>Bacteria</taxon>
        <taxon>Pseudomonadati</taxon>
        <taxon>Pseudomonadota</taxon>
        <taxon>Gammaproteobacteria</taxon>
        <taxon>Enterobacterales</taxon>
        <taxon>Enterobacteriaceae</taxon>
        <taxon>Escherichia</taxon>
    </lineage>
</organism>
<dbReference type="Gene3D" id="1.10.10.2690">
    <property type="match status" value="1"/>
</dbReference>
<dbReference type="Proteomes" id="UP000250671">
    <property type="component" value="Unassembled WGS sequence"/>
</dbReference>
<reference evidence="3 4" key="1">
    <citation type="submission" date="2018-06" db="EMBL/GenBank/DDBJ databases">
        <authorList>
            <consortium name="Pathogen Informatics"/>
            <person name="Doyle S."/>
        </authorList>
    </citation>
    <scope>NUCLEOTIDE SEQUENCE [LARGE SCALE GENOMIC DNA]</scope>
    <source>
        <strain evidence="3 4">VREC0535</strain>
    </source>
</reference>
<dbReference type="GO" id="GO:0006355">
    <property type="term" value="P:regulation of DNA-templated transcription"/>
    <property type="evidence" value="ECO:0007669"/>
    <property type="project" value="InterPro"/>
</dbReference>
<dbReference type="InterPro" id="IPR004356">
    <property type="entry name" value="Adhesin_operon_reg_prot"/>
</dbReference>
<accession>A0A2X7KE35</accession>
<keyword evidence="1" id="KW-0805">Transcription regulation</keyword>
<gene>
    <name evidence="3" type="primary">papB_3</name>
    <name evidence="3" type="ORF">SAMEA3752557_05499</name>
</gene>
<dbReference type="PRINTS" id="PR01554">
    <property type="entry name" value="FIMREGULATRY"/>
</dbReference>
<name>A0A2X7KE35_ECOLX</name>
<sequence length="170" mass="19255">MIPPETGRDYFSFKEREKYGFRVKNISLIPGKMPEDFFEILIELSAIHSQKIINALRDYLVSGDTRKVSCERHGANISYFSIALGRLFRVSQLVSQLTPYSGCISLSSYSFDFLALFQFSGTKWGKLGANFATTITAHSTWLPVRRSCPQSTCRKFHTPSAQFHAPSGWL</sequence>
<dbReference type="Pfam" id="PF03333">
    <property type="entry name" value="PapB"/>
    <property type="match status" value="1"/>
</dbReference>
<dbReference type="EMBL" id="UCZA01000065">
    <property type="protein sequence ID" value="SQP90664.1"/>
    <property type="molecule type" value="Genomic_DNA"/>
</dbReference>